<comment type="cofactor">
    <cofactor evidence="1">
        <name>Zn(2+)</name>
        <dbReference type="ChEBI" id="CHEBI:29105"/>
    </cofactor>
</comment>
<dbReference type="SMART" id="SM00829">
    <property type="entry name" value="PKS_ER"/>
    <property type="match status" value="1"/>
</dbReference>
<dbReference type="InterPro" id="IPR013154">
    <property type="entry name" value="ADH-like_N"/>
</dbReference>
<dbReference type="InterPro" id="IPR020843">
    <property type="entry name" value="ER"/>
</dbReference>
<name>A0A813TD97_9BILA</name>
<gene>
    <name evidence="7" type="ORF">BJG266_LOCUS6163</name>
    <name evidence="6" type="ORF">QVE165_LOCUS4807</name>
</gene>
<keyword evidence="4" id="KW-0560">Oxidoreductase</keyword>
<evidence type="ECO:0000256" key="3">
    <source>
        <dbReference type="ARBA" id="ARBA00022833"/>
    </source>
</evidence>
<evidence type="ECO:0000256" key="1">
    <source>
        <dbReference type="ARBA" id="ARBA00001947"/>
    </source>
</evidence>
<comment type="caution">
    <text evidence="6">The sequence shown here is derived from an EMBL/GenBank/DDBJ whole genome shotgun (WGS) entry which is preliminary data.</text>
</comment>
<dbReference type="Proteomes" id="UP000663877">
    <property type="component" value="Unassembled WGS sequence"/>
</dbReference>
<evidence type="ECO:0000256" key="4">
    <source>
        <dbReference type="ARBA" id="ARBA00023002"/>
    </source>
</evidence>
<dbReference type="Gene3D" id="3.40.50.720">
    <property type="entry name" value="NAD(P)-binding Rossmann-like Domain"/>
    <property type="match status" value="1"/>
</dbReference>
<dbReference type="Proteomes" id="UP000663832">
    <property type="component" value="Unassembled WGS sequence"/>
</dbReference>
<evidence type="ECO:0000313" key="7">
    <source>
        <dbReference type="EMBL" id="CAF0819181.1"/>
    </source>
</evidence>
<dbReference type="Pfam" id="PF08240">
    <property type="entry name" value="ADH_N"/>
    <property type="match status" value="1"/>
</dbReference>
<dbReference type="AlphaFoldDB" id="A0A813TD97"/>
<dbReference type="OrthoDB" id="3941538at2759"/>
<dbReference type="EMBL" id="CAJNOM010000018">
    <property type="protein sequence ID" value="CAF0812284.1"/>
    <property type="molecule type" value="Genomic_DNA"/>
</dbReference>
<dbReference type="PANTHER" id="PTHR42813:SF1">
    <property type="entry name" value="DEHYDROGENASE, PUTATIVE (AFU_ORTHOLOGUE AFUA_5G03930)-RELATED"/>
    <property type="match status" value="1"/>
</dbReference>
<dbReference type="GO" id="GO:0016491">
    <property type="term" value="F:oxidoreductase activity"/>
    <property type="evidence" value="ECO:0007669"/>
    <property type="project" value="UniProtKB-KW"/>
</dbReference>
<feature type="domain" description="Enoyl reductase (ER)" evidence="5">
    <location>
        <begin position="33"/>
        <end position="409"/>
    </location>
</feature>
<evidence type="ECO:0000259" key="5">
    <source>
        <dbReference type="SMART" id="SM00829"/>
    </source>
</evidence>
<organism evidence="6 8">
    <name type="scientific">Adineta steineri</name>
    <dbReference type="NCBI Taxonomy" id="433720"/>
    <lineage>
        <taxon>Eukaryota</taxon>
        <taxon>Metazoa</taxon>
        <taxon>Spiralia</taxon>
        <taxon>Gnathifera</taxon>
        <taxon>Rotifera</taxon>
        <taxon>Eurotatoria</taxon>
        <taxon>Bdelloidea</taxon>
        <taxon>Adinetida</taxon>
        <taxon>Adinetidae</taxon>
        <taxon>Adineta</taxon>
    </lineage>
</organism>
<evidence type="ECO:0000256" key="2">
    <source>
        <dbReference type="ARBA" id="ARBA00022723"/>
    </source>
</evidence>
<evidence type="ECO:0000313" key="6">
    <source>
        <dbReference type="EMBL" id="CAF0812284.1"/>
    </source>
</evidence>
<dbReference type="GO" id="GO:0008270">
    <property type="term" value="F:zinc ion binding"/>
    <property type="evidence" value="ECO:0007669"/>
    <property type="project" value="InterPro"/>
</dbReference>
<dbReference type="InterPro" id="IPR036291">
    <property type="entry name" value="NAD(P)-bd_dom_sf"/>
</dbReference>
<accession>A0A813TD97</accession>
<dbReference type="SUPFAM" id="SSF51735">
    <property type="entry name" value="NAD(P)-binding Rossmann-fold domains"/>
    <property type="match status" value="1"/>
</dbReference>
<evidence type="ECO:0000313" key="8">
    <source>
        <dbReference type="Proteomes" id="UP000663832"/>
    </source>
</evidence>
<dbReference type="InterPro" id="IPR011032">
    <property type="entry name" value="GroES-like_sf"/>
</dbReference>
<dbReference type="PANTHER" id="PTHR42813">
    <property type="entry name" value="ZINC-TYPE ALCOHOL DEHYDROGENASE-LIKE"/>
    <property type="match status" value="1"/>
</dbReference>
<dbReference type="SUPFAM" id="SSF50129">
    <property type="entry name" value="GroES-like"/>
    <property type="match status" value="1"/>
</dbReference>
<reference evidence="6" key="1">
    <citation type="submission" date="2021-02" db="EMBL/GenBank/DDBJ databases">
        <authorList>
            <person name="Nowell W R."/>
        </authorList>
    </citation>
    <scope>NUCLEOTIDE SEQUENCE</scope>
</reference>
<dbReference type="Gene3D" id="3.90.180.10">
    <property type="entry name" value="Medium-chain alcohol dehydrogenases, catalytic domain"/>
    <property type="match status" value="1"/>
</dbReference>
<keyword evidence="2" id="KW-0479">Metal-binding</keyword>
<dbReference type="PROSITE" id="PS00059">
    <property type="entry name" value="ADH_ZINC"/>
    <property type="match status" value="1"/>
</dbReference>
<dbReference type="CDD" id="cd08283">
    <property type="entry name" value="FDH_like_1"/>
    <property type="match status" value="1"/>
</dbReference>
<sequence>MTGENEQCRQAQGCTITSKKDTKQTMKAVAWYGNKDIRMIDHPRPLVTDPHDVILKVTSTAICGSDLHIYLGCVPGMEKGDILGHEFMGIVEDMGSEVKHLKKGDRVVTAFDIGCHKCDFCTGKQKLYSSCDNTNDSKQQEQLYGHRTAGMFGYSHVTGGWDGGQAQYVRVPFADTNTLKVPAGLSDEKALFLSDILPTGWHATELGEVEAGQTVAIWGCGPVGMLAALSAQYKKASRVILIDNVQYRLDYAKKHLPGVETINFSTRSTLEQLKELLPNGPDVGIEAVGCHYAKSTSHKTQMLIGLETDPSDILNEMIMAVRKGGMISVIGIYVGTTNGFNIGAFMEKGMRMAAGQTPCQRYWPTLLPLIEKGELDPSFVITHTVPLDKAPDMYKMFNDKMDNCVKVVLKP</sequence>
<keyword evidence="8" id="KW-1185">Reference proteome</keyword>
<dbReference type="EMBL" id="CAJNOI010000017">
    <property type="protein sequence ID" value="CAF0819181.1"/>
    <property type="molecule type" value="Genomic_DNA"/>
</dbReference>
<protein>
    <recommendedName>
        <fullName evidence="5">Enoyl reductase (ER) domain-containing protein</fullName>
    </recommendedName>
</protein>
<keyword evidence="3" id="KW-0862">Zinc</keyword>
<proteinExistence type="predicted"/>
<dbReference type="InterPro" id="IPR002328">
    <property type="entry name" value="ADH_Zn_CS"/>
</dbReference>